<dbReference type="KEGG" id="acab:QRX50_26475"/>
<evidence type="ECO:0000313" key="3">
    <source>
        <dbReference type="EMBL" id="WIX75096.1"/>
    </source>
</evidence>
<dbReference type="PROSITE" id="PS51257">
    <property type="entry name" value="PROKAR_LIPOPROTEIN"/>
    <property type="match status" value="1"/>
</dbReference>
<feature type="chain" id="PRO_5040840533" evidence="2">
    <location>
        <begin position="23"/>
        <end position="304"/>
    </location>
</feature>
<feature type="compositionally biased region" description="Low complexity" evidence="1">
    <location>
        <begin position="32"/>
        <end position="53"/>
    </location>
</feature>
<name>A0A9Y2I9X7_9PSEU</name>
<feature type="region of interest" description="Disordered" evidence="1">
    <location>
        <begin position="32"/>
        <end position="68"/>
    </location>
</feature>
<keyword evidence="4" id="KW-1185">Reference proteome</keyword>
<dbReference type="EMBL" id="CP127294">
    <property type="protein sequence ID" value="WIX75096.1"/>
    <property type="molecule type" value="Genomic_DNA"/>
</dbReference>
<dbReference type="Proteomes" id="UP001236014">
    <property type="component" value="Chromosome"/>
</dbReference>
<reference evidence="3 4" key="1">
    <citation type="submission" date="2023-06" db="EMBL/GenBank/DDBJ databases">
        <authorList>
            <person name="Oyuntsetseg B."/>
            <person name="Kim S.B."/>
        </authorList>
    </citation>
    <scope>NUCLEOTIDE SEQUENCE [LARGE SCALE GENOMIC DNA]</scope>
    <source>
        <strain evidence="3 4">2-15</strain>
    </source>
</reference>
<accession>A0A9Y2I9X7</accession>
<protein>
    <submittedName>
        <fullName evidence="3">Uncharacterized protein</fullName>
    </submittedName>
</protein>
<gene>
    <name evidence="3" type="ORF">QRX50_26475</name>
</gene>
<dbReference type="AlphaFoldDB" id="A0A9Y2I9X7"/>
<evidence type="ECO:0000256" key="2">
    <source>
        <dbReference type="SAM" id="SignalP"/>
    </source>
</evidence>
<evidence type="ECO:0000313" key="4">
    <source>
        <dbReference type="Proteomes" id="UP001236014"/>
    </source>
</evidence>
<feature type="region of interest" description="Disordered" evidence="1">
    <location>
        <begin position="189"/>
        <end position="215"/>
    </location>
</feature>
<evidence type="ECO:0000256" key="1">
    <source>
        <dbReference type="SAM" id="MobiDB-lite"/>
    </source>
</evidence>
<keyword evidence="2" id="KW-0732">Signal</keyword>
<sequence length="304" mass="31411">MSTKITKTALLFALAAGTAVLAGCGGSTDNAPAPAAASSAASSTEAATGGTAPDTSTPEGKAEADSVKSENLMADCMKRAGFKYVPHPMRYAVSKSNIAGIDPALTSYEALKAYRQKYGYGTGYAKDVFPNDPAVAVPVNPPNPNNAIRAALPAAQQTAYDTAYGAPRELSYADAKKPQGGCIAEVNRQMGNTGGESKSDAGQQAAAREASQRFETDSRVLAAAQDYGSCLRRKGYAVPSTKPGVVEHTLSQAAQQEYDSNPAASKQQGLSKEIKTSLDDLECGKAYEAVAKPFVQALLQAGVG</sequence>
<dbReference type="RefSeq" id="WP_285965873.1">
    <property type="nucleotide sequence ID" value="NZ_CP127294.1"/>
</dbReference>
<feature type="signal peptide" evidence="2">
    <location>
        <begin position="1"/>
        <end position="22"/>
    </location>
</feature>
<proteinExistence type="predicted"/>
<organism evidence="3 4">
    <name type="scientific">Amycolatopsis carbonis</name>
    <dbReference type="NCBI Taxonomy" id="715471"/>
    <lineage>
        <taxon>Bacteria</taxon>
        <taxon>Bacillati</taxon>
        <taxon>Actinomycetota</taxon>
        <taxon>Actinomycetes</taxon>
        <taxon>Pseudonocardiales</taxon>
        <taxon>Pseudonocardiaceae</taxon>
        <taxon>Amycolatopsis</taxon>
    </lineage>
</organism>